<dbReference type="PANTHER" id="PTHR42953:SF1">
    <property type="entry name" value="METAL-BINDING PROTEIN HI_0362-RELATED"/>
    <property type="match status" value="1"/>
</dbReference>
<sequence length="330" mass="34232">MNRRFFLGLTVSALALLPVAAAAQDKMPVVASFSILGDMVSAVGGDRVAVTTIVGADGDAHVYSPTPADAQAVAGAKVVFVNGIAFEGWLDRLIEASEYKGPVVIATTGIEPLEMAEEGHDEHAAGEKHADHTEGEKHHDHAGHDHDDHAGHDHGAFDPHAWQSLVNARVYVANIEAGLAAADPAGATVYAANAAAYVAQIDTLDAKIKAAVAALPEANRSVVTSHDAFGYFGAAYGLTFHAPEGLSTESEASAADVAALITQMKDEAIPAVFMENITDSRLLEQITSETSAKIGGTLYSDALSGPDGPASTYLNMMRHNITTLTAALGA</sequence>
<evidence type="ECO:0000256" key="4">
    <source>
        <dbReference type="ARBA" id="ARBA00022723"/>
    </source>
</evidence>
<protein>
    <submittedName>
        <fullName evidence="9">Zinc/manganese transport system substrate-binding protein</fullName>
    </submittedName>
</protein>
<dbReference type="Proteomes" id="UP000183002">
    <property type="component" value="Unassembled WGS sequence"/>
</dbReference>
<evidence type="ECO:0000313" key="9">
    <source>
        <dbReference type="EMBL" id="SEO03837.1"/>
    </source>
</evidence>
<gene>
    <name evidence="9" type="ORF">SAMN05216227_104126</name>
</gene>
<dbReference type="PANTHER" id="PTHR42953">
    <property type="entry name" value="HIGH-AFFINITY ZINC UPTAKE SYSTEM PROTEIN ZNUA-RELATED"/>
    <property type="match status" value="1"/>
</dbReference>
<feature type="signal peptide" evidence="8">
    <location>
        <begin position="1"/>
        <end position="23"/>
    </location>
</feature>
<dbReference type="SUPFAM" id="SSF53807">
    <property type="entry name" value="Helical backbone' metal receptor"/>
    <property type="match status" value="1"/>
</dbReference>
<name>A0A1H8LFG2_9RHOB</name>
<dbReference type="OrthoDB" id="9793396at2"/>
<keyword evidence="4" id="KW-0479">Metal-binding</keyword>
<dbReference type="AlphaFoldDB" id="A0A1H8LFG2"/>
<evidence type="ECO:0000256" key="3">
    <source>
        <dbReference type="ARBA" id="ARBA00022448"/>
    </source>
</evidence>
<dbReference type="GO" id="GO:0046872">
    <property type="term" value="F:metal ion binding"/>
    <property type="evidence" value="ECO:0007669"/>
    <property type="project" value="UniProtKB-KW"/>
</dbReference>
<keyword evidence="3 6" id="KW-0813">Transport</keyword>
<keyword evidence="10" id="KW-1185">Reference proteome</keyword>
<dbReference type="PRINTS" id="PR00691">
    <property type="entry name" value="ADHESINB"/>
</dbReference>
<reference evidence="9 10" key="1">
    <citation type="submission" date="2016-10" db="EMBL/GenBank/DDBJ databases">
        <authorList>
            <person name="de Groot N.N."/>
        </authorList>
    </citation>
    <scope>NUCLEOTIDE SEQUENCE [LARGE SCALE GENOMIC DNA]</scope>
    <source>
        <strain evidence="9 10">CGMCC 1.10836</strain>
    </source>
</reference>
<feature type="chain" id="PRO_5010169313" evidence="8">
    <location>
        <begin position="24"/>
        <end position="330"/>
    </location>
</feature>
<proteinExistence type="inferred from homology"/>
<dbReference type="InterPro" id="IPR006127">
    <property type="entry name" value="ZnuA-like"/>
</dbReference>
<dbReference type="GO" id="GO:0030001">
    <property type="term" value="P:metal ion transport"/>
    <property type="evidence" value="ECO:0007669"/>
    <property type="project" value="InterPro"/>
</dbReference>
<evidence type="ECO:0000256" key="2">
    <source>
        <dbReference type="ARBA" id="ARBA00011028"/>
    </source>
</evidence>
<evidence type="ECO:0000256" key="8">
    <source>
        <dbReference type="SAM" id="SignalP"/>
    </source>
</evidence>
<keyword evidence="5 8" id="KW-0732">Signal</keyword>
<dbReference type="Gene3D" id="3.40.50.1980">
    <property type="entry name" value="Nitrogenase molybdenum iron protein domain"/>
    <property type="match status" value="2"/>
</dbReference>
<evidence type="ECO:0000256" key="5">
    <source>
        <dbReference type="ARBA" id="ARBA00022729"/>
    </source>
</evidence>
<evidence type="ECO:0000256" key="7">
    <source>
        <dbReference type="SAM" id="MobiDB-lite"/>
    </source>
</evidence>
<comment type="similarity">
    <text evidence="2 6">Belongs to the bacterial solute-binding protein 9 family.</text>
</comment>
<dbReference type="EMBL" id="FOCO01000041">
    <property type="protein sequence ID" value="SEO03837.1"/>
    <property type="molecule type" value="Genomic_DNA"/>
</dbReference>
<dbReference type="InterPro" id="IPR050492">
    <property type="entry name" value="Bact_metal-bind_prot9"/>
</dbReference>
<dbReference type="Pfam" id="PF01297">
    <property type="entry name" value="ZnuA"/>
    <property type="match status" value="1"/>
</dbReference>
<dbReference type="STRING" id="1077947.SAMN05216227_104126"/>
<feature type="region of interest" description="Disordered" evidence="7">
    <location>
        <begin position="118"/>
        <end position="156"/>
    </location>
</feature>
<organism evidence="9 10">
    <name type="scientific">Pseudorhodobacter antarcticus</name>
    <dbReference type="NCBI Taxonomy" id="1077947"/>
    <lineage>
        <taxon>Bacteria</taxon>
        <taxon>Pseudomonadati</taxon>
        <taxon>Pseudomonadota</taxon>
        <taxon>Alphaproteobacteria</taxon>
        <taxon>Rhodobacterales</taxon>
        <taxon>Paracoccaceae</taxon>
        <taxon>Pseudorhodobacter</taxon>
    </lineage>
</organism>
<comment type="subcellular location">
    <subcellularLocation>
        <location evidence="1">Cell envelope</location>
    </subcellularLocation>
</comment>
<evidence type="ECO:0000256" key="6">
    <source>
        <dbReference type="RuleBase" id="RU003512"/>
    </source>
</evidence>
<evidence type="ECO:0000313" key="10">
    <source>
        <dbReference type="Proteomes" id="UP000183002"/>
    </source>
</evidence>
<dbReference type="GO" id="GO:0007155">
    <property type="term" value="P:cell adhesion"/>
    <property type="evidence" value="ECO:0007669"/>
    <property type="project" value="InterPro"/>
</dbReference>
<dbReference type="InterPro" id="IPR006129">
    <property type="entry name" value="AdhesinB"/>
</dbReference>
<accession>A0A1H8LFG2</accession>
<dbReference type="InterPro" id="IPR006128">
    <property type="entry name" value="Lipoprotein_PsaA-like"/>
</dbReference>
<dbReference type="GO" id="GO:0030313">
    <property type="term" value="C:cell envelope"/>
    <property type="evidence" value="ECO:0007669"/>
    <property type="project" value="UniProtKB-SubCell"/>
</dbReference>
<dbReference type="PRINTS" id="PR00690">
    <property type="entry name" value="ADHESNFAMILY"/>
</dbReference>
<evidence type="ECO:0000256" key="1">
    <source>
        <dbReference type="ARBA" id="ARBA00004196"/>
    </source>
</evidence>
<dbReference type="RefSeq" id="WP_050519407.1">
    <property type="nucleotide sequence ID" value="NZ_FOCO01000041.1"/>
</dbReference>